<feature type="compositionally biased region" description="Low complexity" evidence="3">
    <location>
        <begin position="342"/>
        <end position="351"/>
    </location>
</feature>
<evidence type="ECO:0000256" key="1">
    <source>
        <dbReference type="PIRSR" id="PIRSR639069-1"/>
    </source>
</evidence>
<dbReference type="RefSeq" id="WP_096163684.1">
    <property type="nucleotide sequence ID" value="NZ_JBQQIH010000006.1"/>
</dbReference>
<evidence type="ECO:0000313" key="5">
    <source>
        <dbReference type="EMBL" id="PCC41073.1"/>
    </source>
</evidence>
<sequence length="351" mass="37313">MPLFDLPLAALREYLPTLDEPADLDKFWAGTLDRARTAEVLVEVLPVETGLSLVETWDVTFAGHDGAPIRAWYLRPAGIEGDLPVVVEFIGYGGGRSEAIEHLLWPTAGYGHLVMDTRGQGGRWGSRGDTPDPVGSGPAAPGSMTRGIDSPETSYLTRLMTDAARAVDAARALPGADGRVAVTGNSQGGGLAIAAGGLVPDVDAVMANVPFLCQIRRAIDLTDADPYQEIVRYLAVNRGREAAVENTLRYVDAVHLARRARADALFSAALRDMTCPPSTVFAAFNHWAGLSGATPRKDIEIYPFNNHEGGAATQNMVQLAWLRERMPVAGLRNPGPAPTPSTPAGRGASRA</sequence>
<dbReference type="InterPro" id="IPR029058">
    <property type="entry name" value="AB_hydrolase_fold"/>
</dbReference>
<reference evidence="5 6" key="1">
    <citation type="journal article" date="2017" name="Elife">
        <title>Extensive horizontal gene transfer in cheese-associated bacteria.</title>
        <authorList>
            <person name="Bonham K.S."/>
            <person name="Wolfe B.E."/>
            <person name="Dutton R.J."/>
        </authorList>
    </citation>
    <scope>NUCLEOTIDE SEQUENCE [LARGE SCALE GENOMIC DNA]</scope>
    <source>
        <strain evidence="5 6">341_9</strain>
    </source>
</reference>
<evidence type="ECO:0000259" key="4">
    <source>
        <dbReference type="Pfam" id="PF05448"/>
    </source>
</evidence>
<dbReference type="Pfam" id="PF05448">
    <property type="entry name" value="AXE1"/>
    <property type="match status" value="1"/>
</dbReference>
<feature type="active site" description="Nucleophile" evidence="1">
    <location>
        <position position="186"/>
    </location>
</feature>
<evidence type="ECO:0000313" key="6">
    <source>
        <dbReference type="Proteomes" id="UP000218598"/>
    </source>
</evidence>
<dbReference type="Gene3D" id="3.40.50.1820">
    <property type="entry name" value="alpha/beta hydrolase"/>
    <property type="match status" value="1"/>
</dbReference>
<dbReference type="GO" id="GO:0052689">
    <property type="term" value="F:carboxylic ester hydrolase activity"/>
    <property type="evidence" value="ECO:0007669"/>
    <property type="project" value="TreeGrafter"/>
</dbReference>
<dbReference type="SUPFAM" id="SSF53474">
    <property type="entry name" value="alpha/beta-Hydrolases"/>
    <property type="match status" value="1"/>
</dbReference>
<gene>
    <name evidence="5" type="ORF">CIK66_00470</name>
</gene>
<feature type="active site" description="Charge relay system" evidence="1">
    <location>
        <position position="307"/>
    </location>
</feature>
<feature type="region of interest" description="Disordered" evidence="3">
    <location>
        <begin position="121"/>
        <end position="148"/>
    </location>
</feature>
<feature type="region of interest" description="Disordered" evidence="3">
    <location>
        <begin position="330"/>
        <end position="351"/>
    </location>
</feature>
<evidence type="ECO:0000256" key="3">
    <source>
        <dbReference type="SAM" id="MobiDB-lite"/>
    </source>
</evidence>
<dbReference type="InterPro" id="IPR008391">
    <property type="entry name" value="AXE1_dom"/>
</dbReference>
<protein>
    <submittedName>
        <fullName evidence="5">Acetylxylan esterase</fullName>
    </submittedName>
</protein>
<dbReference type="PANTHER" id="PTHR40111">
    <property type="entry name" value="CEPHALOSPORIN-C DEACETYLASE"/>
    <property type="match status" value="1"/>
</dbReference>
<dbReference type="OrthoDB" id="9770528at2"/>
<name>A0A2A3YP57_9MICO</name>
<dbReference type="EMBL" id="NRGR01000001">
    <property type="protein sequence ID" value="PCC41073.1"/>
    <property type="molecule type" value="Genomic_DNA"/>
</dbReference>
<dbReference type="AlphaFoldDB" id="A0A2A3YP57"/>
<dbReference type="PANTHER" id="PTHR40111:SF1">
    <property type="entry name" value="CEPHALOSPORIN-C DEACETYLASE"/>
    <property type="match status" value="1"/>
</dbReference>
<dbReference type="GO" id="GO:0005976">
    <property type="term" value="P:polysaccharide metabolic process"/>
    <property type="evidence" value="ECO:0007669"/>
    <property type="project" value="TreeGrafter"/>
</dbReference>
<organism evidence="5 6">
    <name type="scientific">Brachybacterium alimentarium</name>
    <dbReference type="NCBI Taxonomy" id="47845"/>
    <lineage>
        <taxon>Bacteria</taxon>
        <taxon>Bacillati</taxon>
        <taxon>Actinomycetota</taxon>
        <taxon>Actinomycetes</taxon>
        <taxon>Micrococcales</taxon>
        <taxon>Dermabacteraceae</taxon>
        <taxon>Brachybacterium</taxon>
    </lineage>
</organism>
<feature type="domain" description="Acetyl xylan esterase" evidence="4">
    <location>
        <begin position="1"/>
        <end position="323"/>
    </location>
</feature>
<keyword evidence="6" id="KW-1185">Reference proteome</keyword>
<dbReference type="Proteomes" id="UP000218598">
    <property type="component" value="Unassembled WGS sequence"/>
</dbReference>
<feature type="active site" description="Charge relay system" evidence="1">
    <location>
        <position position="272"/>
    </location>
</feature>
<proteinExistence type="predicted"/>
<evidence type="ECO:0000256" key="2">
    <source>
        <dbReference type="PIRSR" id="PIRSR639069-2"/>
    </source>
</evidence>
<dbReference type="InterPro" id="IPR039069">
    <property type="entry name" value="CE7"/>
</dbReference>
<comment type="caution">
    <text evidence="5">The sequence shown here is derived from an EMBL/GenBank/DDBJ whole genome shotgun (WGS) entry which is preliminary data.</text>
</comment>
<accession>A0A2A3YP57</accession>
<dbReference type="GeneID" id="95326316"/>
<feature type="binding site" evidence="2">
    <location>
        <position position="92"/>
    </location>
    <ligand>
        <name>substrate</name>
    </ligand>
</feature>